<dbReference type="STRING" id="1346286.SAMN05444362_10182"/>
<dbReference type="SUPFAM" id="SSF56281">
    <property type="entry name" value="Metallo-hydrolase/oxidoreductase"/>
    <property type="match status" value="1"/>
</dbReference>
<dbReference type="Gene3D" id="3.60.15.10">
    <property type="entry name" value="Ribonuclease Z/Hydroxyacylglutathione hydrolase-like"/>
    <property type="match status" value="1"/>
</dbReference>
<sequence>MWIIFAVILLLAIVTVIFINQPSFGRTPKGERLERVQNSPNYRDGKFQNLSETPQITSDKGFVRSMLDFLFRDTKSLRPAVDMPVIKTDLSKLDKNEDLLIWFGHSSYLLQIDGKRFLVDPVFDMASPVSFANPPFKGTDVYKAKDMPDNIDYLVISHDHWDHLDYKTIKELKPRIGKVICGLGVGEHFEYWGFAKDQIIELDWNESSPLAEGFSVYCLPARHFSGRGLSPNQSLWVSFLLQTPSQKIYIGGDSGYDTHFASIGEQFPDIDWAILENGQYDNDWKYIHLLPDDLVKAAKDLKPKKLLTVHNSKYALAKHAWYEPLEKIAEAADRDSLNLATPMIGEIINLKDNTQVFKKWWKDVKSEESQK</sequence>
<name>A0A1M4SJS7_9BACT</name>
<evidence type="ECO:0000313" key="2">
    <source>
        <dbReference type="EMBL" id="SHE32439.1"/>
    </source>
</evidence>
<dbReference type="AlphaFoldDB" id="A0A1M4SJS7"/>
<organism evidence="2 3">
    <name type="scientific">Dysgonomonas macrotermitis</name>
    <dbReference type="NCBI Taxonomy" id="1346286"/>
    <lineage>
        <taxon>Bacteria</taxon>
        <taxon>Pseudomonadati</taxon>
        <taxon>Bacteroidota</taxon>
        <taxon>Bacteroidia</taxon>
        <taxon>Bacteroidales</taxon>
        <taxon>Dysgonomonadaceae</taxon>
        <taxon>Dysgonomonas</taxon>
    </lineage>
</organism>
<dbReference type="GO" id="GO:0008270">
    <property type="term" value="F:zinc ion binding"/>
    <property type="evidence" value="ECO:0007669"/>
    <property type="project" value="InterPro"/>
</dbReference>
<dbReference type="InterPro" id="IPR036866">
    <property type="entry name" value="RibonucZ/Hydroxyglut_hydro"/>
</dbReference>
<dbReference type="EMBL" id="FQUC01000001">
    <property type="protein sequence ID" value="SHE32439.1"/>
    <property type="molecule type" value="Genomic_DNA"/>
</dbReference>
<reference evidence="3" key="1">
    <citation type="submission" date="2016-11" db="EMBL/GenBank/DDBJ databases">
        <authorList>
            <person name="Varghese N."/>
            <person name="Submissions S."/>
        </authorList>
    </citation>
    <scope>NUCLEOTIDE SEQUENCE [LARGE SCALE GENOMIC DNA]</scope>
    <source>
        <strain evidence="3">DSM 27370</strain>
    </source>
</reference>
<dbReference type="GO" id="GO:0005737">
    <property type="term" value="C:cytoplasm"/>
    <property type="evidence" value="ECO:0007669"/>
    <property type="project" value="TreeGrafter"/>
</dbReference>
<protein>
    <submittedName>
        <fullName evidence="2">L-ascorbate metabolism protein UlaG, beta-lactamase superfamily</fullName>
    </submittedName>
</protein>
<keyword evidence="3" id="KW-1185">Reference proteome</keyword>
<evidence type="ECO:0000259" key="1">
    <source>
        <dbReference type="Pfam" id="PF12706"/>
    </source>
</evidence>
<accession>A0A1M4SJS7</accession>
<proteinExistence type="predicted"/>
<evidence type="ECO:0000313" key="3">
    <source>
        <dbReference type="Proteomes" id="UP000184480"/>
    </source>
</evidence>
<dbReference type="PANTHER" id="PTHR15032:SF4">
    <property type="entry name" value="N-ACYL-PHOSPHATIDYLETHANOLAMINE-HYDROLYZING PHOSPHOLIPASE D"/>
    <property type="match status" value="1"/>
</dbReference>
<dbReference type="PANTHER" id="PTHR15032">
    <property type="entry name" value="N-ACYL-PHOSPHATIDYLETHANOLAMINE-HYDROLYZING PHOSPHOLIPASE D"/>
    <property type="match status" value="1"/>
</dbReference>
<dbReference type="Pfam" id="PF12706">
    <property type="entry name" value="Lactamase_B_2"/>
    <property type="match status" value="1"/>
</dbReference>
<dbReference type="GO" id="GO:0070290">
    <property type="term" value="F:N-acylphosphatidylethanolamine-specific phospholipase D activity"/>
    <property type="evidence" value="ECO:0007669"/>
    <property type="project" value="InterPro"/>
</dbReference>
<feature type="domain" description="Metallo-beta-lactamase" evidence="1">
    <location>
        <begin position="116"/>
        <end position="310"/>
    </location>
</feature>
<dbReference type="PIRSF" id="PIRSF038896">
    <property type="entry name" value="NAPE-PLD"/>
    <property type="match status" value="1"/>
</dbReference>
<dbReference type="Proteomes" id="UP000184480">
    <property type="component" value="Unassembled WGS sequence"/>
</dbReference>
<dbReference type="InterPro" id="IPR001279">
    <property type="entry name" value="Metallo-B-lactamas"/>
</dbReference>
<dbReference type="InterPro" id="IPR024884">
    <property type="entry name" value="NAPE-PLD"/>
</dbReference>
<gene>
    <name evidence="2" type="ORF">SAMN05444362_10182</name>
</gene>